<comment type="caution">
    <text evidence="2">The sequence shown here is derived from an EMBL/GenBank/DDBJ whole genome shotgun (WGS) entry which is preliminary data.</text>
</comment>
<sequence length="239" mass="25902">MKNWTVEVLVRVQGKQLDNDDLIALADLADEQHEWTLARWELGNGFWIIGDADAVTTAEAADKLYQAVAAWIDPLPLNASVASVRAVDPDVFEMETEQSTVPELVSSVEAAEILGVTRQRVNQLADRPDFPAPLYRLKTGPLWTRMSVEAFGKRWVRKPGRPRKAEPDGGDELRQALGTVTSMVGRATRSAVTGKFTSKTTPKNGVVRATKAAARLGGAVAGRSTAARQMPGAKKRGNA</sequence>
<organism evidence="2 3">
    <name type="scientific">Amycolatopsis thermophila</name>
    <dbReference type="NCBI Taxonomy" id="206084"/>
    <lineage>
        <taxon>Bacteria</taxon>
        <taxon>Bacillati</taxon>
        <taxon>Actinomycetota</taxon>
        <taxon>Actinomycetes</taxon>
        <taxon>Pseudonocardiales</taxon>
        <taxon>Pseudonocardiaceae</taxon>
        <taxon>Amycolatopsis</taxon>
    </lineage>
</organism>
<evidence type="ECO:0000313" key="3">
    <source>
        <dbReference type="Proteomes" id="UP001229651"/>
    </source>
</evidence>
<feature type="region of interest" description="Disordered" evidence="1">
    <location>
        <begin position="218"/>
        <end position="239"/>
    </location>
</feature>
<evidence type="ECO:0008006" key="4">
    <source>
        <dbReference type="Google" id="ProtNLM"/>
    </source>
</evidence>
<dbReference type="EMBL" id="JAUSUT010000001">
    <property type="protein sequence ID" value="MDQ0376588.1"/>
    <property type="molecule type" value="Genomic_DNA"/>
</dbReference>
<accession>A0ABU0EMT7</accession>
<dbReference type="Proteomes" id="UP001229651">
    <property type="component" value="Unassembled WGS sequence"/>
</dbReference>
<proteinExistence type="predicted"/>
<evidence type="ECO:0000313" key="2">
    <source>
        <dbReference type="EMBL" id="MDQ0376588.1"/>
    </source>
</evidence>
<reference evidence="2 3" key="1">
    <citation type="submission" date="2023-07" db="EMBL/GenBank/DDBJ databases">
        <title>Sequencing the genomes of 1000 actinobacteria strains.</title>
        <authorList>
            <person name="Klenk H.-P."/>
        </authorList>
    </citation>
    <scope>NUCLEOTIDE SEQUENCE [LARGE SCALE GENOMIC DNA]</scope>
    <source>
        <strain evidence="2 3">DSM 45805</strain>
    </source>
</reference>
<dbReference type="RefSeq" id="WP_306988509.1">
    <property type="nucleotide sequence ID" value="NZ_JAUSUT010000001.1"/>
</dbReference>
<gene>
    <name evidence="2" type="ORF">FB470_000582</name>
</gene>
<protein>
    <recommendedName>
        <fullName evidence="4">Helix-turn-helix domain-containing protein</fullName>
    </recommendedName>
</protein>
<keyword evidence="3" id="KW-1185">Reference proteome</keyword>
<evidence type="ECO:0000256" key="1">
    <source>
        <dbReference type="SAM" id="MobiDB-lite"/>
    </source>
</evidence>
<name>A0ABU0EMT7_9PSEU</name>